<evidence type="ECO:0000256" key="1">
    <source>
        <dbReference type="ARBA" id="ARBA00038443"/>
    </source>
</evidence>
<dbReference type="PROSITE" id="PS50250">
    <property type="entry name" value="PCI"/>
    <property type="match status" value="1"/>
</dbReference>
<dbReference type="InterPro" id="IPR005062">
    <property type="entry name" value="SAC3/GANP/THP3_conserved"/>
</dbReference>
<feature type="domain" description="PCI" evidence="2">
    <location>
        <begin position="10"/>
        <end position="134"/>
    </location>
</feature>
<dbReference type="EMBL" id="KK112716">
    <property type="protein sequence ID" value="KFM58373.1"/>
    <property type="molecule type" value="Genomic_DNA"/>
</dbReference>
<dbReference type="Gene3D" id="1.25.40.990">
    <property type="match status" value="1"/>
</dbReference>
<feature type="non-terminal residue" evidence="3">
    <location>
        <position position="134"/>
    </location>
</feature>
<evidence type="ECO:0000259" key="2">
    <source>
        <dbReference type="PROSITE" id="PS50250"/>
    </source>
</evidence>
<organism evidence="3 4">
    <name type="scientific">Stegodyphus mimosarum</name>
    <name type="common">African social velvet spider</name>
    <dbReference type="NCBI Taxonomy" id="407821"/>
    <lineage>
        <taxon>Eukaryota</taxon>
        <taxon>Metazoa</taxon>
        <taxon>Ecdysozoa</taxon>
        <taxon>Arthropoda</taxon>
        <taxon>Chelicerata</taxon>
        <taxon>Arachnida</taxon>
        <taxon>Araneae</taxon>
        <taxon>Araneomorphae</taxon>
        <taxon>Entelegynae</taxon>
        <taxon>Eresoidea</taxon>
        <taxon>Eresidae</taxon>
        <taxon>Stegodyphus</taxon>
    </lineage>
</organism>
<protein>
    <submittedName>
        <fullName evidence="3">MCM3-associated protein</fullName>
    </submittedName>
</protein>
<dbReference type="AlphaFoldDB" id="A0A087SZT4"/>
<dbReference type="InterPro" id="IPR045107">
    <property type="entry name" value="SAC3/GANP/THP3"/>
</dbReference>
<dbReference type="Pfam" id="PF03399">
    <property type="entry name" value="SAC3_GANP"/>
    <property type="match status" value="1"/>
</dbReference>
<accession>A0A087SZT4</accession>
<dbReference type="GO" id="GO:0005737">
    <property type="term" value="C:cytoplasm"/>
    <property type="evidence" value="ECO:0007669"/>
    <property type="project" value="TreeGrafter"/>
</dbReference>
<name>A0A087SZT4_STEMI</name>
<evidence type="ECO:0000313" key="3">
    <source>
        <dbReference type="EMBL" id="KFM58373.1"/>
    </source>
</evidence>
<proteinExistence type="inferred from homology"/>
<dbReference type="GO" id="GO:0070390">
    <property type="term" value="C:transcription export complex 2"/>
    <property type="evidence" value="ECO:0007669"/>
    <property type="project" value="TreeGrafter"/>
</dbReference>
<evidence type="ECO:0000313" key="4">
    <source>
        <dbReference type="Proteomes" id="UP000054359"/>
    </source>
</evidence>
<keyword evidence="4" id="KW-1185">Reference proteome</keyword>
<gene>
    <name evidence="3" type="ORF">X975_00004</name>
</gene>
<comment type="similarity">
    <text evidence="1">Belongs to the SAC3 family.</text>
</comment>
<sequence>MSEEDTATFDPKINNENLTKCLQTLKHMYHDLLSRGIECPNEAEFRAYDILLSLTEGETLRLVKDIRKDVLKSSFVKFAFEAALAFKSNNYVKFFKLMEETTYLNSCIMHRYINEARSQALQVIVRAYSTLQRS</sequence>
<dbReference type="OrthoDB" id="6425801at2759"/>
<dbReference type="Proteomes" id="UP000054359">
    <property type="component" value="Unassembled WGS sequence"/>
</dbReference>
<dbReference type="STRING" id="407821.A0A087SZT4"/>
<reference evidence="3 4" key="1">
    <citation type="submission" date="2013-11" db="EMBL/GenBank/DDBJ databases">
        <title>Genome sequencing of Stegodyphus mimosarum.</title>
        <authorList>
            <person name="Bechsgaard J."/>
        </authorList>
    </citation>
    <scope>NUCLEOTIDE SEQUENCE [LARGE SCALE GENOMIC DNA]</scope>
</reference>
<dbReference type="PANTHER" id="PTHR12436">
    <property type="entry name" value="80 KDA MCM3-ASSOCIATED PROTEIN"/>
    <property type="match status" value="1"/>
</dbReference>
<dbReference type="InterPro" id="IPR000717">
    <property type="entry name" value="PCI_dom"/>
</dbReference>
<dbReference type="PANTHER" id="PTHR12436:SF3">
    <property type="entry name" value="GERMINAL-CENTER ASSOCIATED NUCLEAR PROTEIN"/>
    <property type="match status" value="1"/>
</dbReference>
<dbReference type="GO" id="GO:0006406">
    <property type="term" value="P:mRNA export from nucleus"/>
    <property type="evidence" value="ECO:0007669"/>
    <property type="project" value="TreeGrafter"/>
</dbReference>